<protein>
    <submittedName>
        <fullName evidence="1">Uncharacterized protein</fullName>
    </submittedName>
</protein>
<reference evidence="1 2" key="1">
    <citation type="submission" date="2019-03" db="EMBL/GenBank/DDBJ databases">
        <title>First draft genome of Liparis tanakae, snailfish: a comprehensive survey of snailfish specific genes.</title>
        <authorList>
            <person name="Kim W."/>
            <person name="Song I."/>
            <person name="Jeong J.-H."/>
            <person name="Kim D."/>
            <person name="Kim S."/>
            <person name="Ryu S."/>
            <person name="Song J.Y."/>
            <person name="Lee S.K."/>
        </authorList>
    </citation>
    <scope>NUCLEOTIDE SEQUENCE [LARGE SCALE GENOMIC DNA]</scope>
    <source>
        <tissue evidence="1">Muscle</tissue>
    </source>
</reference>
<dbReference type="AlphaFoldDB" id="A0A4Z2HT66"/>
<proteinExistence type="predicted"/>
<comment type="caution">
    <text evidence="1">The sequence shown here is derived from an EMBL/GenBank/DDBJ whole genome shotgun (WGS) entry which is preliminary data.</text>
</comment>
<dbReference type="EMBL" id="SRLO01000183">
    <property type="protein sequence ID" value="TNN68907.1"/>
    <property type="molecule type" value="Genomic_DNA"/>
</dbReference>
<organism evidence="1 2">
    <name type="scientific">Liparis tanakae</name>
    <name type="common">Tanaka's snailfish</name>
    <dbReference type="NCBI Taxonomy" id="230148"/>
    <lineage>
        <taxon>Eukaryota</taxon>
        <taxon>Metazoa</taxon>
        <taxon>Chordata</taxon>
        <taxon>Craniata</taxon>
        <taxon>Vertebrata</taxon>
        <taxon>Euteleostomi</taxon>
        <taxon>Actinopterygii</taxon>
        <taxon>Neopterygii</taxon>
        <taxon>Teleostei</taxon>
        <taxon>Neoteleostei</taxon>
        <taxon>Acanthomorphata</taxon>
        <taxon>Eupercaria</taxon>
        <taxon>Perciformes</taxon>
        <taxon>Cottioidei</taxon>
        <taxon>Cottales</taxon>
        <taxon>Liparidae</taxon>
        <taxon>Liparis</taxon>
    </lineage>
</organism>
<dbReference type="Proteomes" id="UP000314294">
    <property type="component" value="Unassembled WGS sequence"/>
</dbReference>
<evidence type="ECO:0000313" key="1">
    <source>
        <dbReference type="EMBL" id="TNN68907.1"/>
    </source>
</evidence>
<accession>A0A4Z2HT66</accession>
<name>A0A4Z2HT66_9TELE</name>
<sequence>MNTVVKFHLQGLPNKQRSVRRFELADLRPALTALTPPEVQGSERELLTPPQRQRCDRVVGPARCEPGPVCGVTNGTPEPNCNTTSVVGPPNHSGCPTSSIGFQIPGAVMVELWLGGAEVSGLL</sequence>
<keyword evidence="2" id="KW-1185">Reference proteome</keyword>
<evidence type="ECO:0000313" key="2">
    <source>
        <dbReference type="Proteomes" id="UP000314294"/>
    </source>
</evidence>
<gene>
    <name evidence="1" type="ORF">EYF80_020942</name>
</gene>